<sequence length="301" mass="33651">MKILITGATGLIGSSITQLCLEKNYQVHYLTTSKEKIEHSKNYKGFYWNPKENEIDANCIEGVDKIINLVGASVSKRWTQKQKKKIIDSRVDSANVLYNLLASQENKITQIVSASAIGIYPDSLTNLYHEDSPQVADNFLGNVVVKWERAVNQFESLGIDVAKIRIGVVLAKNGGALEKMKEPIEKGLGAPLGSGKQWQSWIHIKDLSRIFVFALENNLDGVFNGVAPNPVSNKRFTYTIAKILDKPLWLPNVPAFMLKLILGEMSLIVLSSQLVSNKKIDTHGFKYRYTHIIPALKNLLK</sequence>
<dbReference type="PANTHER" id="PTHR11092:SF0">
    <property type="entry name" value="EPIMERASE FAMILY PROTEIN SDR39U1"/>
    <property type="match status" value="1"/>
</dbReference>
<dbReference type="Pfam" id="PF08338">
    <property type="entry name" value="DUF1731"/>
    <property type="match status" value="1"/>
</dbReference>
<dbReference type="PANTHER" id="PTHR11092">
    <property type="entry name" value="SUGAR NUCLEOTIDE EPIMERASE RELATED"/>
    <property type="match status" value="1"/>
</dbReference>
<dbReference type="Gene3D" id="3.40.50.720">
    <property type="entry name" value="NAD(P)-binding Rossmann-like Domain"/>
    <property type="match status" value="1"/>
</dbReference>
<comment type="similarity">
    <text evidence="1">Belongs to the NAD(P)-dependent epimerase/dehydratase family. SDR39U1 subfamily.</text>
</comment>
<dbReference type="EMBL" id="QKYV01000009">
    <property type="protein sequence ID" value="PZW37924.1"/>
    <property type="molecule type" value="Genomic_DNA"/>
</dbReference>
<evidence type="ECO:0000256" key="1">
    <source>
        <dbReference type="ARBA" id="ARBA00009353"/>
    </source>
</evidence>
<keyword evidence="5" id="KW-1185">Reference proteome</keyword>
<evidence type="ECO:0000313" key="4">
    <source>
        <dbReference type="EMBL" id="PZW37924.1"/>
    </source>
</evidence>
<reference evidence="4 5" key="1">
    <citation type="submission" date="2018-06" db="EMBL/GenBank/DDBJ databases">
        <title>Genomic Encyclopedia of Archaeal and Bacterial Type Strains, Phase II (KMG-II): from individual species to whole genera.</title>
        <authorList>
            <person name="Goeker M."/>
        </authorList>
    </citation>
    <scope>NUCLEOTIDE SEQUENCE [LARGE SCALE GENOMIC DNA]</scope>
    <source>
        <strain evidence="4 5">DSM 15361</strain>
    </source>
</reference>
<evidence type="ECO:0008006" key="6">
    <source>
        <dbReference type="Google" id="ProtNLM"/>
    </source>
</evidence>
<name>A0A2W7HWL1_9FLAO</name>
<proteinExistence type="inferred from homology"/>
<feature type="domain" description="NAD-dependent epimerase/dehydratase" evidence="2">
    <location>
        <begin position="3"/>
        <end position="218"/>
    </location>
</feature>
<protein>
    <recommendedName>
        <fullName evidence="6">TIGR01777 family protein</fullName>
    </recommendedName>
</protein>
<evidence type="ECO:0000259" key="2">
    <source>
        <dbReference type="Pfam" id="PF01370"/>
    </source>
</evidence>
<feature type="domain" description="DUF1731" evidence="3">
    <location>
        <begin position="253"/>
        <end position="299"/>
    </location>
</feature>
<dbReference type="InterPro" id="IPR010099">
    <property type="entry name" value="SDR39U1"/>
</dbReference>
<gene>
    <name evidence="4" type="ORF">LX95_02716</name>
</gene>
<accession>A0A2W7HWL1</accession>
<dbReference type="InterPro" id="IPR036291">
    <property type="entry name" value="NAD(P)-bd_dom_sf"/>
</dbReference>
<dbReference type="Pfam" id="PF01370">
    <property type="entry name" value="Epimerase"/>
    <property type="match status" value="1"/>
</dbReference>
<comment type="caution">
    <text evidence="4">The sequence shown here is derived from an EMBL/GenBank/DDBJ whole genome shotgun (WGS) entry which is preliminary data.</text>
</comment>
<dbReference type="InterPro" id="IPR013549">
    <property type="entry name" value="DUF1731"/>
</dbReference>
<dbReference type="NCBIfam" id="TIGR01777">
    <property type="entry name" value="yfcH"/>
    <property type="match status" value="1"/>
</dbReference>
<dbReference type="SUPFAM" id="SSF51735">
    <property type="entry name" value="NAD(P)-binding Rossmann-fold domains"/>
    <property type="match status" value="1"/>
</dbReference>
<evidence type="ECO:0000313" key="5">
    <source>
        <dbReference type="Proteomes" id="UP000249542"/>
    </source>
</evidence>
<dbReference type="RefSeq" id="WP_111541980.1">
    <property type="nucleotide sequence ID" value="NZ_QKYV01000009.1"/>
</dbReference>
<dbReference type="InterPro" id="IPR001509">
    <property type="entry name" value="Epimerase_deHydtase"/>
</dbReference>
<dbReference type="Proteomes" id="UP000249542">
    <property type="component" value="Unassembled WGS sequence"/>
</dbReference>
<organism evidence="4 5">
    <name type="scientific">Mesonia algae</name>
    <dbReference type="NCBI Taxonomy" id="213248"/>
    <lineage>
        <taxon>Bacteria</taxon>
        <taxon>Pseudomonadati</taxon>
        <taxon>Bacteroidota</taxon>
        <taxon>Flavobacteriia</taxon>
        <taxon>Flavobacteriales</taxon>
        <taxon>Flavobacteriaceae</taxon>
        <taxon>Mesonia</taxon>
    </lineage>
</organism>
<evidence type="ECO:0000259" key="3">
    <source>
        <dbReference type="Pfam" id="PF08338"/>
    </source>
</evidence>
<dbReference type="AlphaFoldDB" id="A0A2W7HWL1"/>